<evidence type="ECO:0000313" key="11">
    <source>
        <dbReference type="EMBL" id="KAF5675243.1"/>
    </source>
</evidence>
<evidence type="ECO:0000256" key="4">
    <source>
        <dbReference type="ARBA" id="ARBA00023015"/>
    </source>
</evidence>
<feature type="domain" description="C2H2-type" evidence="10">
    <location>
        <begin position="192"/>
        <end position="219"/>
    </location>
</feature>
<dbReference type="PROSITE" id="PS00463">
    <property type="entry name" value="ZN2_CY6_FUNGAL_1"/>
    <property type="match status" value="1"/>
</dbReference>
<evidence type="ECO:0000256" key="6">
    <source>
        <dbReference type="ARBA" id="ARBA00023242"/>
    </source>
</evidence>
<name>A0A8H5WYU1_FUSHE</name>
<evidence type="ECO:0000313" key="12">
    <source>
        <dbReference type="Proteomes" id="UP000567885"/>
    </source>
</evidence>
<feature type="region of interest" description="Disordered" evidence="8">
    <location>
        <begin position="401"/>
        <end position="456"/>
    </location>
</feature>
<feature type="domain" description="C2H2-type" evidence="10">
    <location>
        <begin position="220"/>
        <end position="247"/>
    </location>
</feature>
<sequence length="987" mass="108799">MPLTLAAHLPPPPPLFRETTTALRCLDPLNLPQDRSLQPLAQPTHFSSEAGRADPSGQQKQYNTARPGLVWFGSVLTARLGAHHPTAPDPMAATEQNGIDILCDAAGSDMLLSSLFSLAAPASDPHQRVQPPLQQEQHELHSLPPVSPSKHQIFQQQLDPALQPSQGEAPQSSSSVLPTKRKLSDASASPSHVCHICRRVYERADHLTRHLRSHENARPYQCSRCPKRFNRADLLTRHETTHDRDGAAKDRPFIRRSDRAAEACLNCAASKAKCEDQKPCSRCRSKSLTCQMPVRRGNQYRTSESQAGMSPSDSSMVTSTAGNDNQVFTAGDAAFALSQSTIANQGHTIDASVDYNGTTFLGTVGLEGTLEGAVYFAGTQRLFPDFGFSWDADFGVFKTPGLDVDGRSPQSSTGAKRSSRQARRDVGLEDAQLRSSAWVSEPETSNQAENPMPHSDIVSSYTRDSMFAMVLANNPTPQRVPTFPSPELLSYMVETYLTTEDSKSESFVHRTFFNPTITGPELVSAVVSSGATCVSNPVIWQFGLAFDELTAGVLESSNLAPRDMMLLQAFMLHLETAQWSGFNKKMEIAEGSAPQFLTLLRRTGRMSFSPDPNAHTPSTGDSSELSESKWRNFIVAESCKRLAIRAFLHDVQSSILLWKGPTLAYNELNFAPPVSHDLWKASSSQAWLELQLAKGPSHSESILRLSDLRDCASLTAEPNTWIDTELCCKAALHGMWGQIWTYRDAVTARYNASSNRLVSEVPLWAQTLYQELYSNLRKISNQLQEAQTPSSEILLLLELFMMILHVPLDDIQRLAGRKGEEESRRAAQSLENTWLPGPESRYGVWHAGQVLHYAEECRPTTLRGFNAMAVYLASLTLWAYGLTSQRQATGHQGSSPDLVSLNGLETRELTTFLELGQGTPSLAAPEGLRLQLEPLENHGAVLSLARLIYRQNYPVTNEAMPPLVESLCRHLVDLQTGFDGQMAMHTL</sequence>
<proteinExistence type="predicted"/>
<feature type="region of interest" description="Disordered" evidence="8">
    <location>
        <begin position="122"/>
        <end position="184"/>
    </location>
</feature>
<dbReference type="EMBL" id="JAAGWQ010000042">
    <property type="protein sequence ID" value="KAF5675243.1"/>
    <property type="molecule type" value="Genomic_DNA"/>
</dbReference>
<dbReference type="AlphaFoldDB" id="A0A8H5WYU1"/>
<dbReference type="InterPro" id="IPR036864">
    <property type="entry name" value="Zn2-C6_fun-type_DNA-bd_sf"/>
</dbReference>
<evidence type="ECO:0000256" key="5">
    <source>
        <dbReference type="ARBA" id="ARBA00023163"/>
    </source>
</evidence>
<dbReference type="InterPro" id="IPR007219">
    <property type="entry name" value="XnlR_reg_dom"/>
</dbReference>
<feature type="compositionally biased region" description="Polar residues" evidence="8">
    <location>
        <begin position="149"/>
        <end position="177"/>
    </location>
</feature>
<dbReference type="GO" id="GO:0006351">
    <property type="term" value="P:DNA-templated transcription"/>
    <property type="evidence" value="ECO:0007669"/>
    <property type="project" value="InterPro"/>
</dbReference>
<keyword evidence="4" id="KW-0805">Transcription regulation</keyword>
<evidence type="ECO:0000259" key="9">
    <source>
        <dbReference type="PROSITE" id="PS50048"/>
    </source>
</evidence>
<protein>
    <submittedName>
        <fullName evidence="11">Pig1p-like transcription factor</fullName>
    </submittedName>
</protein>
<reference evidence="11 12" key="1">
    <citation type="submission" date="2020-05" db="EMBL/GenBank/DDBJ databases">
        <title>Identification and distribution of gene clusters putatively required for synthesis of sphingolipid metabolism inhibitors in phylogenetically diverse species of the filamentous fungus Fusarium.</title>
        <authorList>
            <person name="Kim H.-S."/>
            <person name="Busman M."/>
            <person name="Brown D.W."/>
            <person name="Divon H."/>
            <person name="Uhlig S."/>
            <person name="Proctor R.H."/>
        </authorList>
    </citation>
    <scope>NUCLEOTIDE SEQUENCE [LARGE SCALE GENOMIC DNA]</scope>
    <source>
        <strain evidence="11 12">NRRL 20693</strain>
    </source>
</reference>
<dbReference type="Pfam" id="PF00172">
    <property type="entry name" value="Zn_clus"/>
    <property type="match status" value="1"/>
</dbReference>
<dbReference type="FunFam" id="3.30.160.60:FF:000446">
    <property type="entry name" value="Zinc finger protein"/>
    <property type="match status" value="1"/>
</dbReference>
<dbReference type="InterPro" id="IPR013087">
    <property type="entry name" value="Znf_C2H2_type"/>
</dbReference>
<organism evidence="11 12">
    <name type="scientific">Fusarium heterosporum</name>
    <dbReference type="NCBI Taxonomy" id="42747"/>
    <lineage>
        <taxon>Eukaryota</taxon>
        <taxon>Fungi</taxon>
        <taxon>Dikarya</taxon>
        <taxon>Ascomycota</taxon>
        <taxon>Pezizomycotina</taxon>
        <taxon>Sordariomycetes</taxon>
        <taxon>Hypocreomycetidae</taxon>
        <taxon>Hypocreales</taxon>
        <taxon>Nectriaceae</taxon>
        <taxon>Fusarium</taxon>
        <taxon>Fusarium heterosporum species complex</taxon>
    </lineage>
</organism>
<dbReference type="Pfam" id="PF00096">
    <property type="entry name" value="zf-C2H2"/>
    <property type="match status" value="2"/>
</dbReference>
<evidence type="ECO:0000259" key="10">
    <source>
        <dbReference type="PROSITE" id="PS50157"/>
    </source>
</evidence>
<keyword evidence="5" id="KW-0804">Transcription</keyword>
<dbReference type="SMART" id="SM00355">
    <property type="entry name" value="ZnF_C2H2"/>
    <property type="match status" value="2"/>
</dbReference>
<comment type="caution">
    <text evidence="11">The sequence shown here is derived from an EMBL/GenBank/DDBJ whole genome shotgun (WGS) entry which is preliminary data.</text>
</comment>
<dbReference type="Gene3D" id="4.10.240.10">
    <property type="entry name" value="Zn(2)-C6 fungal-type DNA-binding domain"/>
    <property type="match status" value="1"/>
</dbReference>
<dbReference type="SUPFAM" id="SSF57667">
    <property type="entry name" value="beta-beta-alpha zinc fingers"/>
    <property type="match status" value="1"/>
</dbReference>
<dbReference type="SMART" id="SM00066">
    <property type="entry name" value="GAL4"/>
    <property type="match status" value="1"/>
</dbReference>
<dbReference type="PROSITE" id="PS00028">
    <property type="entry name" value="ZINC_FINGER_C2H2_1"/>
    <property type="match status" value="2"/>
</dbReference>
<evidence type="ECO:0000256" key="7">
    <source>
        <dbReference type="PROSITE-ProRule" id="PRU00042"/>
    </source>
</evidence>
<feature type="compositionally biased region" description="Polar residues" evidence="8">
    <location>
        <begin position="433"/>
        <end position="449"/>
    </location>
</feature>
<evidence type="ECO:0000256" key="2">
    <source>
        <dbReference type="ARBA" id="ARBA00022771"/>
    </source>
</evidence>
<dbReference type="GO" id="GO:0000981">
    <property type="term" value="F:DNA-binding transcription factor activity, RNA polymerase II-specific"/>
    <property type="evidence" value="ECO:0007669"/>
    <property type="project" value="InterPro"/>
</dbReference>
<dbReference type="PANTHER" id="PTHR47660">
    <property type="entry name" value="TRANSCRIPTION FACTOR WITH C2H2 AND ZN(2)-CYS(6) DNA BINDING DOMAIN (EUROFUNG)-RELATED-RELATED"/>
    <property type="match status" value="1"/>
</dbReference>
<keyword evidence="3" id="KW-0862">Zinc</keyword>
<dbReference type="SUPFAM" id="SSF57701">
    <property type="entry name" value="Zn2/Cys6 DNA-binding domain"/>
    <property type="match status" value="1"/>
</dbReference>
<gene>
    <name evidence="11" type="ORF">FHETE_2589</name>
</gene>
<dbReference type="OrthoDB" id="40579at2759"/>
<keyword evidence="12" id="KW-1185">Reference proteome</keyword>
<dbReference type="Gene3D" id="3.30.160.60">
    <property type="entry name" value="Classic Zinc Finger"/>
    <property type="match status" value="1"/>
</dbReference>
<feature type="region of interest" description="Disordered" evidence="8">
    <location>
        <begin position="299"/>
        <end position="319"/>
    </location>
</feature>
<dbReference type="GO" id="GO:0003677">
    <property type="term" value="F:DNA binding"/>
    <property type="evidence" value="ECO:0007669"/>
    <property type="project" value="InterPro"/>
</dbReference>
<dbReference type="PROSITE" id="PS50048">
    <property type="entry name" value="ZN2_CY6_FUNGAL_2"/>
    <property type="match status" value="1"/>
</dbReference>
<evidence type="ECO:0000256" key="3">
    <source>
        <dbReference type="ARBA" id="ARBA00022833"/>
    </source>
</evidence>
<accession>A0A8H5WYU1</accession>
<dbReference type="CDD" id="cd00067">
    <property type="entry name" value="GAL4"/>
    <property type="match status" value="1"/>
</dbReference>
<feature type="domain" description="Zn(2)-C6 fungal-type" evidence="9">
    <location>
        <begin position="263"/>
        <end position="292"/>
    </location>
</feature>
<dbReference type="Pfam" id="PF04082">
    <property type="entry name" value="Fungal_trans"/>
    <property type="match status" value="1"/>
</dbReference>
<dbReference type="PANTHER" id="PTHR47660:SF2">
    <property type="entry name" value="TRANSCRIPTION FACTOR WITH C2H2 AND ZN(2)-CYS(6) DNA BINDING DOMAIN (EUROFUNG)"/>
    <property type="match status" value="1"/>
</dbReference>
<dbReference type="InterPro" id="IPR001138">
    <property type="entry name" value="Zn2Cys6_DnaBD"/>
</dbReference>
<dbReference type="Proteomes" id="UP000567885">
    <property type="component" value="Unassembled WGS sequence"/>
</dbReference>
<dbReference type="InterPro" id="IPR036236">
    <property type="entry name" value="Znf_C2H2_sf"/>
</dbReference>
<keyword evidence="1" id="KW-0479">Metal-binding</keyword>
<evidence type="ECO:0000256" key="8">
    <source>
        <dbReference type="SAM" id="MobiDB-lite"/>
    </source>
</evidence>
<keyword evidence="6" id="KW-0539">Nucleus</keyword>
<dbReference type="GO" id="GO:0008270">
    <property type="term" value="F:zinc ion binding"/>
    <property type="evidence" value="ECO:0007669"/>
    <property type="project" value="UniProtKB-KW"/>
</dbReference>
<dbReference type="PROSITE" id="PS50157">
    <property type="entry name" value="ZINC_FINGER_C2H2_2"/>
    <property type="match status" value="2"/>
</dbReference>
<evidence type="ECO:0000256" key="1">
    <source>
        <dbReference type="ARBA" id="ARBA00022723"/>
    </source>
</evidence>
<keyword evidence="2 7" id="KW-0863">Zinc-finger</keyword>